<evidence type="ECO:0000313" key="2">
    <source>
        <dbReference type="EMBL" id="EJT99762.1"/>
    </source>
</evidence>
<feature type="region of interest" description="Disordered" evidence="1">
    <location>
        <begin position="312"/>
        <end position="399"/>
    </location>
</feature>
<feature type="compositionally biased region" description="Basic and acidic residues" evidence="1">
    <location>
        <begin position="583"/>
        <end position="600"/>
    </location>
</feature>
<gene>
    <name evidence="2" type="ORF">DACRYDRAFT_23770</name>
</gene>
<feature type="region of interest" description="Disordered" evidence="1">
    <location>
        <begin position="1550"/>
        <end position="1669"/>
    </location>
</feature>
<reference evidence="2 3" key="1">
    <citation type="journal article" date="2012" name="Science">
        <title>The Paleozoic origin of enzymatic lignin decomposition reconstructed from 31 fungal genomes.</title>
        <authorList>
            <person name="Floudas D."/>
            <person name="Binder M."/>
            <person name="Riley R."/>
            <person name="Barry K."/>
            <person name="Blanchette R.A."/>
            <person name="Henrissat B."/>
            <person name="Martinez A.T."/>
            <person name="Otillar R."/>
            <person name="Spatafora J.W."/>
            <person name="Yadav J.S."/>
            <person name="Aerts A."/>
            <person name="Benoit I."/>
            <person name="Boyd A."/>
            <person name="Carlson A."/>
            <person name="Copeland A."/>
            <person name="Coutinho P.M."/>
            <person name="de Vries R.P."/>
            <person name="Ferreira P."/>
            <person name="Findley K."/>
            <person name="Foster B."/>
            <person name="Gaskell J."/>
            <person name="Glotzer D."/>
            <person name="Gorecki P."/>
            <person name="Heitman J."/>
            <person name="Hesse C."/>
            <person name="Hori C."/>
            <person name="Igarashi K."/>
            <person name="Jurgens J.A."/>
            <person name="Kallen N."/>
            <person name="Kersten P."/>
            <person name="Kohler A."/>
            <person name="Kuees U."/>
            <person name="Kumar T.K.A."/>
            <person name="Kuo A."/>
            <person name="LaButti K."/>
            <person name="Larrondo L.F."/>
            <person name="Lindquist E."/>
            <person name="Ling A."/>
            <person name="Lombard V."/>
            <person name="Lucas S."/>
            <person name="Lundell T."/>
            <person name="Martin R."/>
            <person name="McLaughlin D.J."/>
            <person name="Morgenstern I."/>
            <person name="Morin E."/>
            <person name="Murat C."/>
            <person name="Nagy L.G."/>
            <person name="Nolan M."/>
            <person name="Ohm R.A."/>
            <person name="Patyshakuliyeva A."/>
            <person name="Rokas A."/>
            <person name="Ruiz-Duenas F.J."/>
            <person name="Sabat G."/>
            <person name="Salamov A."/>
            <person name="Samejima M."/>
            <person name="Schmutz J."/>
            <person name="Slot J.C."/>
            <person name="St John F."/>
            <person name="Stenlid J."/>
            <person name="Sun H."/>
            <person name="Sun S."/>
            <person name="Syed K."/>
            <person name="Tsang A."/>
            <person name="Wiebenga A."/>
            <person name="Young D."/>
            <person name="Pisabarro A."/>
            <person name="Eastwood D.C."/>
            <person name="Martin F."/>
            <person name="Cullen D."/>
            <person name="Grigoriev I.V."/>
            <person name="Hibbett D.S."/>
        </authorList>
    </citation>
    <scope>NUCLEOTIDE SEQUENCE [LARGE SCALE GENOMIC DNA]</scope>
    <source>
        <strain evidence="2 3">DJM-731 SS1</strain>
    </source>
</reference>
<feature type="region of interest" description="Disordered" evidence="1">
    <location>
        <begin position="578"/>
        <end position="600"/>
    </location>
</feature>
<name>M5G7L1_DACPD</name>
<feature type="compositionally biased region" description="Basic and acidic residues" evidence="1">
    <location>
        <begin position="1780"/>
        <end position="1789"/>
    </location>
</feature>
<sequence>MERLARDQVERQLAQRMDRTRVAPWAEPEEGRRGGATLKKKDKEPKKAVMTTLSGFRVLTDPSPPLPERVSQPRGMSRNASVRSPLGAVQAQERTRVDSKATLLSFRSNRSATSAKTTSSVATSSTTASSATTASAQSITSQSSVRSTGQHSTIRDASSIRSKNPDGLERKKSRSRLGLDSLFNVWGPNKDAGKESAEDITVTEVKERERSLWSRTLGRKSVDKERAPATSSIGRRSGESRRSMETERARSPTPSLFSGRSVSRATSPFPDDQIIGPESIGMVLDHIPRSTSPVPGFLAPLTNMTTLTPDVGYPGLVPQDQDDKGDKHGPRFMRSIRSIATFRQKQREDKGRDRGGSTSSGSSFEAGRPSADNSPVKPLNANARRSEDAPAAGPGPLIGTVRSVKDVADSTIRGAASIFHLRSISRASNHSDTEKVRKPRSSTGTFDSVSSRDVTSLPPHLLRRDYPTPPTSELQAATQEGANVARTGSKMRRPGLQGLFDGIKKHRAERSVSSTKPDRDSWVEVERPSFECMDDGKEVIPLPIPYVLPESSEPFEGLRVLRPMSPITQIANATYLPDLLDPTPKKEPVAAKKDEAEERQATVGRTVRLVPQRDTQRTPRKSQRPMSDGVMMDFMKDEPSDISAIAAANSDLSDLISRLNLTIGVTPECSPARPGQRPPLDTGASLFVRSAITRTCTNPDAASLQATPKVQSRTIEDDAAVLSLPTPDLEDSPFTVAERMPSLSNLRGKQNKTLSAAAREEWMDLFPAALSSAPSADLRDITPEPTPAREESDIRLSADLQTIDFAKAAVSSKLNSPERVGIDSTLTLSGEGTIGSLFATPAKPELGSNVPVNQRVQALSGNENVASISLTPSSLEFIRGNYLAYMAQDASLSPSSPSVYVSAQESLAKSTESEHEVQRSALGRAIFEALEGVARRAQSPPPDIPLPPTPEAEHSFSLLMPGRMPSKDAEFSSEPDTTLSTPTRESFGDSPLEQSPASRMSSGTEDSLDFTETYNQLAGPSSRNRKSFVKYVAGLSQEMFGDQEYLSSVLKIDKTSAQVDSPAPAPMAVSGDETETQIRKGRVPVDSFSSLPSMYNERVPGNSALLNITEPALERLSLGVSDDSDEQAGQHEGVAFPQSQPNRDSYASFNSYASSAVSPPSESDTQQSIPSISSYGAIINPGAANPMGYTTSERARLVSIDSSICPLTAEAMASMDEDQLRRRFNRQSNDSVASTWSYHAPSRPGIPFSYRPNTNRDSIPGPPPAFLNNNKRNSLMRNRGESADSQSVAQAYQTYGSVGGIVASASNSRDVSRDSIFSEGSDMSPMSIQRRGRPGIADDKMFQSANTGTVLESIVTSPGGSEADFSSRPSSDSEWHSRAGMETDDERFSDDDDSSFPTDSKRASLSDSLFSRESTSDMSSVPGLFHGHIRKPRPISAMSQDSGFAPGPDDTMMTMLNGDVAWTHRSSMLSSPSVHAALNRQLKATDEGRRVAEESDIKEKPSDSTRTVRFSESKVSNVFDAWRSGEQMEKVALSASGLSDQIAHAPKIVKPAPPSARKKAGVEPSPRVMLGVGSVPDTPSYTSSEAGSTSSTDLPKLHATLGNASAPNVRNSTPVAAPGRARPHGQGHRQYSGHVIDTITEESSTAQPSPSDRSRRASVESDMDVMNNVNRTRREGLEKKHSFAQELRQSQVLFPGIVEPEEVEDDRSELPTTREAILNFLAMSQNKFKPRDDLPARPRVRSRTRSRTNSKPSPYPLPEWKTSEVPDVPALPATTSGKPASREESRPPREPLPPLPLLPKQAASTALPLADMKIFSLEDARPVRPSVLDDEQMGPIRTAIVQRPRVKSTERRHALGPARRSENVPGQKASLAAVRKGFVMEQAAKLEANDSKMTIFTEETTLKPRRGKPTTTSTARENETVGMLLSPTDSLRVSRPKPKGRPGSRAAAPILLRN</sequence>
<feature type="region of interest" description="Disordered" evidence="1">
    <location>
        <begin position="216"/>
        <end position="274"/>
    </location>
</feature>
<feature type="compositionally biased region" description="Polar residues" evidence="1">
    <location>
        <begin position="1267"/>
        <end position="1276"/>
    </location>
</feature>
<dbReference type="HOGENOM" id="CLU_234721_0_0_1"/>
<evidence type="ECO:0000313" key="3">
    <source>
        <dbReference type="Proteomes" id="UP000030653"/>
    </source>
</evidence>
<evidence type="ECO:0000256" key="1">
    <source>
        <dbReference type="SAM" id="MobiDB-lite"/>
    </source>
</evidence>
<dbReference type="Proteomes" id="UP000030653">
    <property type="component" value="Unassembled WGS sequence"/>
</dbReference>
<dbReference type="OrthoDB" id="2563277at2759"/>
<feature type="compositionally biased region" description="Basic residues" evidence="1">
    <location>
        <begin position="1738"/>
        <end position="1748"/>
    </location>
</feature>
<feature type="compositionally biased region" description="Basic and acidic residues" evidence="1">
    <location>
        <begin position="345"/>
        <end position="355"/>
    </location>
</feature>
<feature type="compositionally biased region" description="Basic and acidic residues" evidence="1">
    <location>
        <begin position="29"/>
        <end position="47"/>
    </location>
</feature>
<feature type="compositionally biased region" description="Low complexity" evidence="1">
    <location>
        <begin position="1580"/>
        <end position="1592"/>
    </location>
</feature>
<feature type="compositionally biased region" description="Polar residues" evidence="1">
    <location>
        <begin position="149"/>
        <end position="162"/>
    </location>
</feature>
<feature type="region of interest" description="Disordered" evidence="1">
    <location>
        <begin position="1486"/>
        <end position="1505"/>
    </location>
</feature>
<feature type="compositionally biased region" description="Low complexity" evidence="1">
    <location>
        <begin position="110"/>
        <end position="148"/>
    </location>
</feature>
<feature type="region of interest" description="Disordered" evidence="1">
    <location>
        <begin position="934"/>
        <end position="1007"/>
    </location>
</feature>
<feature type="compositionally biased region" description="Basic and acidic residues" evidence="1">
    <location>
        <begin position="1"/>
        <end position="10"/>
    </location>
</feature>
<feature type="region of interest" description="Disordered" evidence="1">
    <location>
        <begin position="1306"/>
        <end position="1333"/>
    </location>
</feature>
<feature type="compositionally biased region" description="Polar residues" evidence="1">
    <location>
        <begin position="1641"/>
        <end position="1651"/>
    </location>
</feature>
<dbReference type="GeneID" id="63688445"/>
<feature type="region of interest" description="Disordered" evidence="1">
    <location>
        <begin position="1728"/>
        <end position="1803"/>
    </location>
</feature>
<feature type="region of interest" description="Disordered" evidence="1">
    <location>
        <begin position="428"/>
        <end position="462"/>
    </location>
</feature>
<feature type="region of interest" description="Disordered" evidence="1">
    <location>
        <begin position="1121"/>
        <end position="1147"/>
    </location>
</feature>
<feature type="compositionally biased region" description="Polar residues" evidence="1">
    <location>
        <begin position="1405"/>
        <end position="1419"/>
    </location>
</feature>
<dbReference type="RefSeq" id="XP_040626660.1">
    <property type="nucleotide sequence ID" value="XM_040773383.1"/>
</dbReference>
<organism evidence="2 3">
    <name type="scientific">Dacryopinax primogenitus (strain DJM 731)</name>
    <name type="common">Brown rot fungus</name>
    <dbReference type="NCBI Taxonomy" id="1858805"/>
    <lineage>
        <taxon>Eukaryota</taxon>
        <taxon>Fungi</taxon>
        <taxon>Dikarya</taxon>
        <taxon>Basidiomycota</taxon>
        <taxon>Agaricomycotina</taxon>
        <taxon>Dacrymycetes</taxon>
        <taxon>Dacrymycetales</taxon>
        <taxon>Dacrymycetaceae</taxon>
        <taxon>Dacryopinax</taxon>
    </lineage>
</organism>
<feature type="compositionally biased region" description="Polar residues" evidence="1">
    <location>
        <begin position="441"/>
        <end position="454"/>
    </location>
</feature>
<feature type="compositionally biased region" description="Basic and acidic residues" evidence="1">
    <location>
        <begin position="1371"/>
        <end position="1381"/>
    </location>
</feature>
<feature type="compositionally biased region" description="Polar residues" evidence="1">
    <location>
        <begin position="974"/>
        <end position="984"/>
    </location>
</feature>
<dbReference type="EMBL" id="JH795869">
    <property type="protein sequence ID" value="EJT99762.1"/>
    <property type="molecule type" value="Genomic_DNA"/>
</dbReference>
<feature type="compositionally biased region" description="Polar residues" evidence="1">
    <location>
        <begin position="992"/>
        <end position="1007"/>
    </location>
</feature>
<feature type="compositionally biased region" description="Polar residues" evidence="1">
    <location>
        <begin position="252"/>
        <end position="266"/>
    </location>
</feature>
<feature type="region of interest" description="Disordered" evidence="1">
    <location>
        <begin position="1354"/>
        <end position="1425"/>
    </location>
</feature>
<accession>M5G7L1</accession>
<proteinExistence type="predicted"/>
<feature type="compositionally biased region" description="Basic and acidic residues" evidence="1">
    <location>
        <begin position="1486"/>
        <end position="1503"/>
    </location>
</feature>
<feature type="region of interest" description="Disordered" evidence="1">
    <location>
        <begin position="1059"/>
        <end position="1082"/>
    </location>
</feature>
<feature type="compositionally biased region" description="Basic and acidic residues" evidence="1">
    <location>
        <begin position="236"/>
        <end position="250"/>
    </location>
</feature>
<feature type="compositionally biased region" description="Acidic residues" evidence="1">
    <location>
        <begin position="1382"/>
        <end position="1394"/>
    </location>
</feature>
<feature type="region of interest" description="Disordered" evidence="1">
    <location>
        <begin position="1902"/>
        <end position="1954"/>
    </location>
</feature>
<feature type="region of interest" description="Disordered" evidence="1">
    <location>
        <begin position="1844"/>
        <end position="1867"/>
    </location>
</feature>
<feature type="region of interest" description="Disordered" evidence="1">
    <location>
        <begin position="1"/>
        <end position="173"/>
    </location>
</feature>
<feature type="region of interest" description="Disordered" evidence="1">
    <location>
        <begin position="182"/>
        <end position="201"/>
    </location>
</feature>
<keyword evidence="3" id="KW-1185">Reference proteome</keyword>
<feature type="region of interest" description="Disordered" evidence="1">
    <location>
        <begin position="1243"/>
        <end position="1288"/>
    </location>
</feature>
<feature type="compositionally biased region" description="Polar residues" evidence="1">
    <location>
        <begin position="1602"/>
        <end position="1614"/>
    </location>
</feature>
<dbReference type="STRING" id="1858805.M5G7L1"/>
<feature type="compositionally biased region" description="Pro residues" evidence="1">
    <location>
        <begin position="939"/>
        <end position="950"/>
    </location>
</feature>
<protein>
    <submittedName>
        <fullName evidence="2">Uncharacterized protein</fullName>
    </submittedName>
</protein>
<feature type="compositionally biased region" description="Low complexity" evidence="1">
    <location>
        <begin position="356"/>
        <end position="368"/>
    </location>
</feature>